<keyword evidence="3" id="KW-0234">DNA repair</keyword>
<dbReference type="PANTHER" id="PTHR13710">
    <property type="entry name" value="DNA HELICASE RECQ FAMILY MEMBER"/>
    <property type="match status" value="1"/>
</dbReference>
<dbReference type="FunFam" id="1.10.150.80:FF:000013">
    <property type="entry name" value="Bloom syndrome protein homolog"/>
    <property type="match status" value="1"/>
</dbReference>
<dbReference type="EC" id="5.6.2.4" evidence="7"/>
<dbReference type="Gene3D" id="1.10.150.80">
    <property type="entry name" value="HRDC domain"/>
    <property type="match status" value="1"/>
</dbReference>
<evidence type="ECO:0000256" key="5">
    <source>
        <dbReference type="ARBA" id="ARBA00023242"/>
    </source>
</evidence>
<evidence type="ECO:0000256" key="7">
    <source>
        <dbReference type="ARBA" id="ARBA00034808"/>
    </source>
</evidence>
<evidence type="ECO:0000256" key="2">
    <source>
        <dbReference type="ARBA" id="ARBA00023125"/>
    </source>
</evidence>
<protein>
    <recommendedName>
        <fullName evidence="7">DNA 3'-5' helicase</fullName>
        <ecNumber evidence="7">5.6.2.4</ecNumber>
    </recommendedName>
</protein>
<dbReference type="PROSITE" id="PS50967">
    <property type="entry name" value="HRDC"/>
    <property type="match status" value="1"/>
</dbReference>
<dbReference type="SMART" id="SM00956">
    <property type="entry name" value="RQC"/>
    <property type="match status" value="1"/>
</dbReference>
<dbReference type="GO" id="GO:0009378">
    <property type="term" value="F:four-way junction helicase activity"/>
    <property type="evidence" value="ECO:0007669"/>
    <property type="project" value="TreeGrafter"/>
</dbReference>
<dbReference type="InterPro" id="IPR010997">
    <property type="entry name" value="HRDC-like_sf"/>
</dbReference>
<dbReference type="GO" id="GO:0005737">
    <property type="term" value="C:cytoplasm"/>
    <property type="evidence" value="ECO:0007669"/>
    <property type="project" value="TreeGrafter"/>
</dbReference>
<dbReference type="FunFam" id="1.10.10.10:FF:000495">
    <property type="entry name" value="RecQ family helicase MusN"/>
    <property type="match status" value="1"/>
</dbReference>
<dbReference type="GO" id="GO:0006260">
    <property type="term" value="P:DNA replication"/>
    <property type="evidence" value="ECO:0007669"/>
    <property type="project" value="InterPro"/>
</dbReference>
<dbReference type="InterPro" id="IPR018982">
    <property type="entry name" value="RQC_domain"/>
</dbReference>
<dbReference type="GO" id="GO:0000166">
    <property type="term" value="F:nucleotide binding"/>
    <property type="evidence" value="ECO:0007669"/>
    <property type="project" value="InterPro"/>
</dbReference>
<proteinExistence type="predicted"/>
<dbReference type="Gene3D" id="1.10.10.10">
    <property type="entry name" value="Winged helix-like DNA-binding domain superfamily/Winged helix DNA-binding domain"/>
    <property type="match status" value="1"/>
</dbReference>
<evidence type="ECO:0000256" key="4">
    <source>
        <dbReference type="ARBA" id="ARBA00023235"/>
    </source>
</evidence>
<reference evidence="10" key="2">
    <citation type="submission" date="2020-05" db="UniProtKB">
        <authorList>
            <consortium name="EnsemblMetazoa"/>
        </authorList>
    </citation>
    <scope>IDENTIFICATION</scope>
    <source>
        <strain evidence="10">maculatus3</strain>
    </source>
</reference>
<feature type="compositionally biased region" description="Basic residues" evidence="8">
    <location>
        <begin position="368"/>
        <end position="381"/>
    </location>
</feature>
<dbReference type="InterPro" id="IPR032284">
    <property type="entry name" value="RecQ_Zn-bd"/>
</dbReference>
<evidence type="ECO:0000313" key="10">
    <source>
        <dbReference type="EnsemblMetazoa" id="AMAM016513-PA"/>
    </source>
</evidence>
<dbReference type="Pfam" id="PF00570">
    <property type="entry name" value="HRDC"/>
    <property type="match status" value="1"/>
</dbReference>
<evidence type="ECO:0000256" key="8">
    <source>
        <dbReference type="SAM" id="MobiDB-lite"/>
    </source>
</evidence>
<feature type="region of interest" description="Disordered" evidence="8">
    <location>
        <begin position="306"/>
        <end position="441"/>
    </location>
</feature>
<dbReference type="InterPro" id="IPR002121">
    <property type="entry name" value="HRDC_dom"/>
</dbReference>
<dbReference type="AlphaFoldDB" id="A0A182SZF1"/>
<dbReference type="SUPFAM" id="SSF47819">
    <property type="entry name" value="HRDC-like"/>
    <property type="match status" value="1"/>
</dbReference>
<keyword evidence="2" id="KW-0238">DNA-binding</keyword>
<feature type="compositionally biased region" description="Low complexity" evidence="8">
    <location>
        <begin position="406"/>
        <end position="423"/>
    </location>
</feature>
<keyword evidence="11" id="KW-1185">Reference proteome</keyword>
<comment type="catalytic activity">
    <reaction evidence="6">
        <text>Couples ATP hydrolysis with the unwinding of duplex DNA by translocating in the 3'-5' direction.</text>
        <dbReference type="EC" id="5.6.2.4"/>
    </reaction>
</comment>
<dbReference type="GO" id="GO:0000724">
    <property type="term" value="P:double-strand break repair via homologous recombination"/>
    <property type="evidence" value="ECO:0007669"/>
    <property type="project" value="TreeGrafter"/>
</dbReference>
<dbReference type="SUPFAM" id="SSF46785">
    <property type="entry name" value="Winged helix' DNA-binding domain"/>
    <property type="match status" value="1"/>
</dbReference>
<evidence type="ECO:0000256" key="3">
    <source>
        <dbReference type="ARBA" id="ARBA00023204"/>
    </source>
</evidence>
<dbReference type="GO" id="GO:0005694">
    <property type="term" value="C:chromosome"/>
    <property type="evidence" value="ECO:0007669"/>
    <property type="project" value="TreeGrafter"/>
</dbReference>
<dbReference type="GO" id="GO:0005634">
    <property type="term" value="C:nucleus"/>
    <property type="evidence" value="ECO:0007669"/>
    <property type="project" value="TreeGrafter"/>
</dbReference>
<evidence type="ECO:0000259" key="9">
    <source>
        <dbReference type="PROSITE" id="PS50967"/>
    </source>
</evidence>
<reference evidence="11" key="1">
    <citation type="submission" date="2013-09" db="EMBL/GenBank/DDBJ databases">
        <title>The Genome Sequence of Anopheles maculatus species B.</title>
        <authorList>
            <consortium name="The Broad Institute Genomics Platform"/>
            <person name="Neafsey D.E."/>
            <person name="Besansky N."/>
            <person name="Howell P."/>
            <person name="Walton C."/>
            <person name="Young S.K."/>
            <person name="Zeng Q."/>
            <person name="Gargeya S."/>
            <person name="Fitzgerald M."/>
            <person name="Haas B."/>
            <person name="Abouelleil A."/>
            <person name="Allen A.W."/>
            <person name="Alvarado L."/>
            <person name="Arachchi H.M."/>
            <person name="Berlin A.M."/>
            <person name="Chapman S.B."/>
            <person name="Gainer-Dewar J."/>
            <person name="Goldberg J."/>
            <person name="Griggs A."/>
            <person name="Gujja S."/>
            <person name="Hansen M."/>
            <person name="Howarth C."/>
            <person name="Imamovic A."/>
            <person name="Ireland A."/>
            <person name="Larimer J."/>
            <person name="McCowan C."/>
            <person name="Murphy C."/>
            <person name="Pearson M."/>
            <person name="Poon T.W."/>
            <person name="Priest M."/>
            <person name="Roberts A."/>
            <person name="Saif S."/>
            <person name="Shea T."/>
            <person name="Sisk P."/>
            <person name="Sykes S."/>
            <person name="Wortman J."/>
            <person name="Nusbaum C."/>
            <person name="Birren B."/>
        </authorList>
    </citation>
    <scope>NUCLEOTIDE SEQUENCE [LARGE SCALE GENOMIC DNA]</scope>
    <source>
        <strain evidence="11">maculatus3</strain>
    </source>
</reference>
<dbReference type="GO" id="GO:0043138">
    <property type="term" value="F:3'-5' DNA helicase activity"/>
    <property type="evidence" value="ECO:0007669"/>
    <property type="project" value="UniProtKB-EC"/>
</dbReference>
<keyword evidence="1" id="KW-0227">DNA damage</keyword>
<evidence type="ECO:0000256" key="1">
    <source>
        <dbReference type="ARBA" id="ARBA00022763"/>
    </source>
</evidence>
<dbReference type="VEuPathDB" id="VectorBase:AMAM016513"/>
<dbReference type="InterPro" id="IPR044876">
    <property type="entry name" value="HRDC_dom_sf"/>
</dbReference>
<evidence type="ECO:0000256" key="6">
    <source>
        <dbReference type="ARBA" id="ARBA00034617"/>
    </source>
</evidence>
<dbReference type="Pfam" id="PF16124">
    <property type="entry name" value="RecQ_Zn_bind"/>
    <property type="match status" value="1"/>
</dbReference>
<feature type="compositionally biased region" description="Low complexity" evidence="8">
    <location>
        <begin position="382"/>
        <end position="399"/>
    </location>
</feature>
<evidence type="ECO:0000313" key="11">
    <source>
        <dbReference type="Proteomes" id="UP000075901"/>
    </source>
</evidence>
<dbReference type="InterPro" id="IPR036388">
    <property type="entry name" value="WH-like_DNA-bd_sf"/>
</dbReference>
<dbReference type="InterPro" id="IPR036390">
    <property type="entry name" value="WH_DNA-bd_sf"/>
</dbReference>
<accession>A0A182SZF1</accession>
<dbReference type="EnsemblMetazoa" id="AMAM016513-RA">
    <property type="protein sequence ID" value="AMAM016513-PA"/>
    <property type="gene ID" value="AMAM016513"/>
</dbReference>
<name>A0A182SZF1_9DIPT</name>
<dbReference type="Proteomes" id="UP000075901">
    <property type="component" value="Unassembled WGS sequence"/>
</dbReference>
<organism evidence="10 11">
    <name type="scientific">Anopheles maculatus</name>
    <dbReference type="NCBI Taxonomy" id="74869"/>
    <lineage>
        <taxon>Eukaryota</taxon>
        <taxon>Metazoa</taxon>
        <taxon>Ecdysozoa</taxon>
        <taxon>Arthropoda</taxon>
        <taxon>Hexapoda</taxon>
        <taxon>Insecta</taxon>
        <taxon>Pterygota</taxon>
        <taxon>Neoptera</taxon>
        <taxon>Endopterygota</taxon>
        <taxon>Diptera</taxon>
        <taxon>Nematocera</taxon>
        <taxon>Culicoidea</taxon>
        <taxon>Culicidae</taxon>
        <taxon>Anophelinae</taxon>
        <taxon>Anopheles</taxon>
        <taxon>Anopheles maculatus group</taxon>
    </lineage>
</organism>
<keyword evidence="5" id="KW-0539">Nucleus</keyword>
<feature type="compositionally biased region" description="Gly residues" evidence="8">
    <location>
        <begin position="345"/>
        <end position="354"/>
    </location>
</feature>
<dbReference type="Pfam" id="PF09382">
    <property type="entry name" value="RQC"/>
    <property type="match status" value="1"/>
</dbReference>
<sequence length="441" mass="48290">MLRYRKMMDNDTSISLEAKQIHMNNLFRMVNYCENVTDCRRTQQLEYFAEYFTSEQCLSNRATACDNCLMQGNYKTLNATEDCIMIAKAVRDLCGGRNRFTLLHMVEVLKGSENKKVLENGHNRTAYHGKLKAWERCDIQRLLRKLVIEEYLKEDLIFSNDIPQAYLRIGGKIESLVNRRTRIEFSIKEKLTGRGKLTKPDVTPAATAQESSQISAQLKDLQSRCYNDLLEICRAIAMQRNATLASIMNIQALKAMSEKLPESPGEMLTLPHVTKANFEKYGKQLLEITQNYAAEKLMLMMDTQDQEEAAEVLGESGTDASDDESTVGDHDDGTDWGSLARAASQGGGSGGRGAGYKRRSSWGAGGGARKKFRKTTTRRKGAATASKRGGGSTAAASGTSGRGAKRTTGTATKRGGKASSRGGPPKGGGGGFGLLPMPGGY</sequence>
<dbReference type="PANTHER" id="PTHR13710:SF153">
    <property type="entry name" value="RECQ-LIKE DNA HELICASE BLM"/>
    <property type="match status" value="1"/>
</dbReference>
<feature type="compositionally biased region" description="Gly residues" evidence="8">
    <location>
        <begin position="424"/>
        <end position="441"/>
    </location>
</feature>
<keyword evidence="4" id="KW-0413">Isomerase</keyword>
<dbReference type="GO" id="GO:0003677">
    <property type="term" value="F:DNA binding"/>
    <property type="evidence" value="ECO:0007669"/>
    <property type="project" value="UniProtKB-KW"/>
</dbReference>
<feature type="domain" description="HRDC" evidence="9">
    <location>
        <begin position="219"/>
        <end position="299"/>
    </location>
</feature>
<dbReference type="SMART" id="SM00341">
    <property type="entry name" value="HRDC"/>
    <property type="match status" value="1"/>
</dbReference>